<feature type="transmembrane region" description="Helical" evidence="4">
    <location>
        <begin position="84"/>
        <end position="103"/>
    </location>
</feature>
<feature type="transmembrane region" description="Helical" evidence="4">
    <location>
        <begin position="295"/>
        <end position="313"/>
    </location>
</feature>
<gene>
    <name evidence="6" type="ORF">J2W40_003771</name>
</gene>
<keyword evidence="1 4" id="KW-0812">Transmembrane</keyword>
<feature type="transmembrane region" description="Helical" evidence="4">
    <location>
        <begin position="385"/>
        <end position="404"/>
    </location>
</feature>
<keyword evidence="7" id="KW-1185">Reference proteome</keyword>
<evidence type="ECO:0000256" key="2">
    <source>
        <dbReference type="ARBA" id="ARBA00022989"/>
    </source>
</evidence>
<feature type="transmembrane region" description="Helical" evidence="4">
    <location>
        <begin position="319"/>
        <end position="342"/>
    </location>
</feature>
<evidence type="ECO:0000313" key="7">
    <source>
        <dbReference type="Proteomes" id="UP001267638"/>
    </source>
</evidence>
<proteinExistence type="predicted"/>
<feature type="transmembrane region" description="Helical" evidence="4">
    <location>
        <begin position="173"/>
        <end position="194"/>
    </location>
</feature>
<dbReference type="PANTHER" id="PTHR11360:SF284">
    <property type="entry name" value="EG:103B4.3 PROTEIN-RELATED"/>
    <property type="match status" value="1"/>
</dbReference>
<dbReference type="Proteomes" id="UP001267638">
    <property type="component" value="Unassembled WGS sequence"/>
</dbReference>
<feature type="transmembrane region" description="Helical" evidence="4">
    <location>
        <begin position="261"/>
        <end position="283"/>
    </location>
</feature>
<sequence>MITKSPSGAGELHRHGTVLIPCVAGILLSATHSYSLGVMIVPLEQEFGWTRSQISSGPLIIAIIGLFAAPLVGRAVDQWGPRRIGLAGILLYCAALGALSFATSNILSWALLWVVLGLCNMLVIPTIWTAAVTSLFVERRGIALAITLCGASLCAAITPPLVGFLIVQQGWRGAYVGVGLLYAAVIFPLAWLFLRSATDDARKTLGTAARAVPLTAFGTSLRQGFASPAFIKLAAGVTLYALAVCALTANAVPILVAQGLLATQAPAIAGLIGIGSLVGRLGGGYLLDRLNPHRVSAVSVATPILSVALLLAMPGSPGAAMAGFLILGLSVGTELDACAYLAARHFGLRSYGTLFGAINGFLLFANGLAPMAANIVYDLTQSYQFFLWAVIPACSLSAMLLVALGSNAVSPQFAPEIQKTP</sequence>
<evidence type="ECO:0000313" key="6">
    <source>
        <dbReference type="EMBL" id="MDR7156925.1"/>
    </source>
</evidence>
<dbReference type="InterPro" id="IPR020846">
    <property type="entry name" value="MFS_dom"/>
</dbReference>
<organism evidence="6 7">
    <name type="scientific">Sphingobium xenophagum</name>
    <dbReference type="NCBI Taxonomy" id="121428"/>
    <lineage>
        <taxon>Bacteria</taxon>
        <taxon>Pseudomonadati</taxon>
        <taxon>Pseudomonadota</taxon>
        <taxon>Alphaproteobacteria</taxon>
        <taxon>Sphingomonadales</taxon>
        <taxon>Sphingomonadaceae</taxon>
        <taxon>Sphingobium</taxon>
    </lineage>
</organism>
<dbReference type="InterPro" id="IPR011701">
    <property type="entry name" value="MFS"/>
</dbReference>
<feature type="domain" description="Major facilitator superfamily (MFS) profile" evidence="5">
    <location>
        <begin position="18"/>
        <end position="407"/>
    </location>
</feature>
<feature type="transmembrane region" description="Helical" evidence="4">
    <location>
        <begin position="229"/>
        <end position="249"/>
    </location>
</feature>
<reference evidence="6 7" key="1">
    <citation type="submission" date="2023-07" db="EMBL/GenBank/DDBJ databases">
        <title>Sorghum-associated microbial communities from plants grown in Nebraska, USA.</title>
        <authorList>
            <person name="Schachtman D."/>
        </authorList>
    </citation>
    <scope>NUCLEOTIDE SEQUENCE [LARGE SCALE GENOMIC DNA]</scope>
    <source>
        <strain evidence="6 7">4256</strain>
    </source>
</reference>
<accession>A0ABU1X5S1</accession>
<evidence type="ECO:0000256" key="1">
    <source>
        <dbReference type="ARBA" id="ARBA00022692"/>
    </source>
</evidence>
<keyword evidence="2 4" id="KW-1133">Transmembrane helix</keyword>
<name>A0ABU1X5S1_SPHXE</name>
<dbReference type="Gene3D" id="1.20.1250.20">
    <property type="entry name" value="MFS general substrate transporter like domains"/>
    <property type="match status" value="2"/>
</dbReference>
<dbReference type="RefSeq" id="WP_310227464.1">
    <property type="nucleotide sequence ID" value="NZ_JAVDWV010000023.1"/>
</dbReference>
<dbReference type="PROSITE" id="PS50850">
    <property type="entry name" value="MFS"/>
    <property type="match status" value="1"/>
</dbReference>
<keyword evidence="3 4" id="KW-0472">Membrane</keyword>
<feature type="transmembrane region" description="Helical" evidence="4">
    <location>
        <begin position="109"/>
        <end position="130"/>
    </location>
</feature>
<dbReference type="EMBL" id="JAVDWV010000023">
    <property type="protein sequence ID" value="MDR7156925.1"/>
    <property type="molecule type" value="Genomic_DNA"/>
</dbReference>
<dbReference type="PANTHER" id="PTHR11360">
    <property type="entry name" value="MONOCARBOXYLATE TRANSPORTER"/>
    <property type="match status" value="1"/>
</dbReference>
<dbReference type="Pfam" id="PF07690">
    <property type="entry name" value="MFS_1"/>
    <property type="match status" value="1"/>
</dbReference>
<dbReference type="SUPFAM" id="SSF103473">
    <property type="entry name" value="MFS general substrate transporter"/>
    <property type="match status" value="1"/>
</dbReference>
<evidence type="ECO:0000256" key="4">
    <source>
        <dbReference type="SAM" id="Phobius"/>
    </source>
</evidence>
<feature type="transmembrane region" description="Helical" evidence="4">
    <location>
        <begin position="54"/>
        <end position="72"/>
    </location>
</feature>
<feature type="transmembrane region" description="Helical" evidence="4">
    <location>
        <begin position="354"/>
        <end position="373"/>
    </location>
</feature>
<dbReference type="InterPro" id="IPR036259">
    <property type="entry name" value="MFS_trans_sf"/>
</dbReference>
<feature type="transmembrane region" description="Helical" evidence="4">
    <location>
        <begin position="12"/>
        <end position="34"/>
    </location>
</feature>
<evidence type="ECO:0000259" key="5">
    <source>
        <dbReference type="PROSITE" id="PS50850"/>
    </source>
</evidence>
<protein>
    <submittedName>
        <fullName evidence="6">MFS family permease</fullName>
    </submittedName>
</protein>
<comment type="caution">
    <text evidence="6">The sequence shown here is derived from an EMBL/GenBank/DDBJ whole genome shotgun (WGS) entry which is preliminary data.</text>
</comment>
<evidence type="ECO:0000256" key="3">
    <source>
        <dbReference type="ARBA" id="ARBA00023136"/>
    </source>
</evidence>
<dbReference type="InterPro" id="IPR050327">
    <property type="entry name" value="Proton-linked_MCT"/>
</dbReference>
<feature type="transmembrane region" description="Helical" evidence="4">
    <location>
        <begin position="142"/>
        <end position="167"/>
    </location>
</feature>